<evidence type="ECO:0000313" key="4">
    <source>
        <dbReference type="EMBL" id="KAK8007976.1"/>
    </source>
</evidence>
<accession>A0ABR1RBJ8</accession>
<dbReference type="EMBL" id="JAQQWI010000016">
    <property type="protein sequence ID" value="KAK8007976.1"/>
    <property type="molecule type" value="Genomic_DNA"/>
</dbReference>
<dbReference type="InterPro" id="IPR021765">
    <property type="entry name" value="UstYa-like"/>
</dbReference>
<proteinExistence type="inferred from homology"/>
<reference evidence="4 5" key="1">
    <citation type="submission" date="2023-01" db="EMBL/GenBank/DDBJ databases">
        <title>Analysis of 21 Apiospora genomes using comparative genomics revels a genus with tremendous synthesis potential of carbohydrate active enzymes and secondary metabolites.</title>
        <authorList>
            <person name="Sorensen T."/>
        </authorList>
    </citation>
    <scope>NUCLEOTIDE SEQUENCE [LARGE SCALE GENOMIC DNA]</scope>
    <source>
        <strain evidence="4 5">CBS 20057</strain>
    </source>
</reference>
<dbReference type="PANTHER" id="PTHR33365">
    <property type="entry name" value="YALI0B05434P"/>
    <property type="match status" value="1"/>
</dbReference>
<feature type="transmembrane region" description="Helical" evidence="3">
    <location>
        <begin position="42"/>
        <end position="62"/>
    </location>
</feature>
<keyword evidence="5" id="KW-1185">Reference proteome</keyword>
<comment type="similarity">
    <text evidence="2">Belongs to the ustYa family.</text>
</comment>
<comment type="caution">
    <text evidence="4">The sequence shown here is derived from an EMBL/GenBank/DDBJ whole genome shotgun (WGS) entry which is preliminary data.</text>
</comment>
<organism evidence="4 5">
    <name type="scientific">Apiospora marii</name>
    <dbReference type="NCBI Taxonomy" id="335849"/>
    <lineage>
        <taxon>Eukaryota</taxon>
        <taxon>Fungi</taxon>
        <taxon>Dikarya</taxon>
        <taxon>Ascomycota</taxon>
        <taxon>Pezizomycotina</taxon>
        <taxon>Sordariomycetes</taxon>
        <taxon>Xylariomycetidae</taxon>
        <taxon>Amphisphaeriales</taxon>
        <taxon>Apiosporaceae</taxon>
        <taxon>Apiospora</taxon>
    </lineage>
</organism>
<evidence type="ECO:0000256" key="2">
    <source>
        <dbReference type="ARBA" id="ARBA00035112"/>
    </source>
</evidence>
<dbReference type="Proteomes" id="UP001396898">
    <property type="component" value="Unassembled WGS sequence"/>
</dbReference>
<comment type="pathway">
    <text evidence="1">Mycotoxin biosynthesis.</text>
</comment>
<keyword evidence="3" id="KW-1133">Transmembrane helix</keyword>
<evidence type="ECO:0000256" key="1">
    <source>
        <dbReference type="ARBA" id="ARBA00004685"/>
    </source>
</evidence>
<dbReference type="PANTHER" id="PTHR33365:SF4">
    <property type="entry name" value="CYCLOCHLOROTINE BIOSYNTHESIS PROTEIN O"/>
    <property type="match status" value="1"/>
</dbReference>
<gene>
    <name evidence="4" type="ORF">PG991_010527</name>
</gene>
<evidence type="ECO:0000256" key="3">
    <source>
        <dbReference type="SAM" id="Phobius"/>
    </source>
</evidence>
<sequence length="296" mass="34183">MMDKIRYSKEDEALTGAEGADTQGLISEAPVRRSHVSGCRPFWVVALPWALAVVSICSSLYLDHQLRVQQTRYAPAPYSPANHLIQYEYRQFTLGLGENRTKYEAAPSPEVDAAWNDLFSMGVVAISRDDASRLPEKTQPLPHDPEDRYLVSMSVFHDLHCLNWLRKQLFPEYYPQFTMENLTEWRNDHMMHCIDSLRQSTLCHADLAVIPFQGQQPLPFPLLRNRNLSTDLSRVVLWSEAHQAYKPKIAGDHVCRDFEAIQDWARDRAVWQDWDTTHRAVNDPLDSDTWVPGWHP</sequence>
<name>A0ABR1RBJ8_9PEZI</name>
<keyword evidence="3" id="KW-0472">Membrane</keyword>
<dbReference type="Pfam" id="PF11807">
    <property type="entry name" value="UstYa"/>
    <property type="match status" value="1"/>
</dbReference>
<evidence type="ECO:0000313" key="5">
    <source>
        <dbReference type="Proteomes" id="UP001396898"/>
    </source>
</evidence>
<protein>
    <submittedName>
        <fullName evidence="4">Uncharacterized protein</fullName>
    </submittedName>
</protein>
<keyword evidence="3" id="KW-0812">Transmembrane</keyword>